<feature type="region of interest" description="Disordered" evidence="1">
    <location>
        <begin position="42"/>
        <end position="73"/>
    </location>
</feature>
<dbReference type="OrthoDB" id="4831964at2759"/>
<keyword evidence="2" id="KW-0812">Transmembrane</keyword>
<dbReference type="Pfam" id="PF20237">
    <property type="entry name" value="DUF6594"/>
    <property type="match status" value="1"/>
</dbReference>
<feature type="transmembrane region" description="Helical" evidence="2">
    <location>
        <begin position="91"/>
        <end position="110"/>
    </location>
</feature>
<proteinExistence type="predicted"/>
<evidence type="ECO:0000313" key="4">
    <source>
        <dbReference type="EMBL" id="KAF4862785.1"/>
    </source>
</evidence>
<evidence type="ECO:0000256" key="1">
    <source>
        <dbReference type="SAM" id="MobiDB-lite"/>
    </source>
</evidence>
<keyword evidence="5" id="KW-1185">Reference proteome</keyword>
<feature type="transmembrane region" description="Helical" evidence="2">
    <location>
        <begin position="144"/>
        <end position="164"/>
    </location>
</feature>
<dbReference type="AlphaFoldDB" id="A0A9P5K861"/>
<evidence type="ECO:0000313" key="5">
    <source>
        <dbReference type="Proteomes" id="UP000711996"/>
    </source>
</evidence>
<reference evidence="4" key="1">
    <citation type="submission" date="2019-06" db="EMBL/GenBank/DDBJ databases">
        <authorList>
            <person name="Gan P."/>
            <person name="Shirasu K."/>
        </authorList>
    </citation>
    <scope>NUCLEOTIDE SEQUENCE [LARGE SCALE GENOMIC DNA]</scope>
    <source>
        <strain evidence="4">CAD2</strain>
    </source>
</reference>
<gene>
    <name evidence="4" type="ORF">CGCSCA2_v003275</name>
</gene>
<evidence type="ECO:0000256" key="2">
    <source>
        <dbReference type="SAM" id="Phobius"/>
    </source>
</evidence>
<protein>
    <recommendedName>
        <fullName evidence="3">DUF6594 domain-containing protein</fullName>
    </recommendedName>
</protein>
<dbReference type="InterPro" id="IPR046529">
    <property type="entry name" value="DUF6594"/>
</dbReference>
<organism evidence="4 5">
    <name type="scientific">Colletotrichum siamense</name>
    <name type="common">Anthracnose fungus</name>
    <dbReference type="NCBI Taxonomy" id="690259"/>
    <lineage>
        <taxon>Eukaryota</taxon>
        <taxon>Fungi</taxon>
        <taxon>Dikarya</taxon>
        <taxon>Ascomycota</taxon>
        <taxon>Pezizomycotina</taxon>
        <taxon>Sordariomycetes</taxon>
        <taxon>Hypocreomycetidae</taxon>
        <taxon>Glomerellales</taxon>
        <taxon>Glomerellaceae</taxon>
        <taxon>Colletotrichum</taxon>
        <taxon>Colletotrichum gloeosporioides species complex</taxon>
    </lineage>
</organism>
<feature type="domain" description="DUF6594" evidence="3">
    <location>
        <begin position="45"/>
        <end position="155"/>
    </location>
</feature>
<dbReference type="Proteomes" id="UP000711996">
    <property type="component" value="Unassembled WGS sequence"/>
</dbReference>
<evidence type="ECO:0000259" key="3">
    <source>
        <dbReference type="Pfam" id="PF20237"/>
    </source>
</evidence>
<feature type="transmembrane region" description="Helical" evidence="2">
    <location>
        <begin position="116"/>
        <end position="137"/>
    </location>
</feature>
<keyword evidence="2" id="KW-0472">Membrane</keyword>
<name>A0A9P5K861_COLSI</name>
<dbReference type="EMBL" id="QPMT01000007">
    <property type="protein sequence ID" value="KAF4862785.1"/>
    <property type="molecule type" value="Genomic_DNA"/>
</dbReference>
<keyword evidence="2" id="KW-1133">Transmembrane helix</keyword>
<accession>A0A9P5K861</accession>
<comment type="caution">
    <text evidence="4">The sequence shown here is derived from an EMBL/GenBank/DDBJ whole genome shotgun (WGS) entry which is preliminary data.</text>
</comment>
<sequence length="167" mass="18179">MLRDVWKNLLNPGSEDRGTAKIPKQTSDSLLSSELDETLGTAKKSKKELGRLLRSQQNSIPEPPDRKKQFETSQQPDYWFRRKALRKYMEVFALAVVGNLFLIGPMILMVLKPGLITSLVTTSICVTSFAAVAPMFLDKIGEVVSATAAYAAVLVVFVGTSGGGSSV</sequence>